<keyword evidence="6 10" id="KW-0067">ATP-binding</keyword>
<evidence type="ECO:0000256" key="2">
    <source>
        <dbReference type="ARBA" id="ARBA00005417"/>
    </source>
</evidence>
<dbReference type="PANTHER" id="PTHR43297:SF2">
    <property type="entry name" value="DIPEPTIDE TRANSPORT ATP-BINDING PROTEIN DPPD"/>
    <property type="match status" value="1"/>
</dbReference>
<protein>
    <submittedName>
        <fullName evidence="10">ABC transporter ATP-binding protein</fullName>
    </submittedName>
</protein>
<dbReference type="PROSITE" id="PS50893">
    <property type="entry name" value="ABC_TRANSPORTER_2"/>
    <property type="match status" value="1"/>
</dbReference>
<dbReference type="InterPro" id="IPR050388">
    <property type="entry name" value="ABC_Ni/Peptide_Import"/>
</dbReference>
<dbReference type="InterPro" id="IPR013563">
    <property type="entry name" value="Oligopep_ABC_C"/>
</dbReference>
<keyword evidence="11" id="KW-1185">Reference proteome</keyword>
<dbReference type="SMART" id="SM00382">
    <property type="entry name" value="AAA"/>
    <property type="match status" value="1"/>
</dbReference>
<dbReference type="EMBL" id="JAHLQJ010000004">
    <property type="protein sequence ID" value="MBU5671269.1"/>
    <property type="molecule type" value="Genomic_DNA"/>
</dbReference>
<comment type="caution">
    <text evidence="10">The sequence shown here is derived from an EMBL/GenBank/DDBJ whole genome shotgun (WGS) entry which is preliminary data.</text>
</comment>
<proteinExistence type="inferred from homology"/>
<evidence type="ECO:0000256" key="5">
    <source>
        <dbReference type="ARBA" id="ARBA00022741"/>
    </source>
</evidence>
<evidence type="ECO:0000313" key="11">
    <source>
        <dbReference type="Proteomes" id="UP000743001"/>
    </source>
</evidence>
<dbReference type="InterPro" id="IPR017871">
    <property type="entry name" value="ABC_transporter-like_CS"/>
</dbReference>
<evidence type="ECO:0000256" key="1">
    <source>
        <dbReference type="ARBA" id="ARBA00004202"/>
    </source>
</evidence>
<evidence type="ECO:0000313" key="10">
    <source>
        <dbReference type="EMBL" id="MBU5671269.1"/>
    </source>
</evidence>
<dbReference type="Pfam" id="PF00005">
    <property type="entry name" value="ABC_tran"/>
    <property type="match status" value="1"/>
</dbReference>
<feature type="domain" description="ABC transporter" evidence="9">
    <location>
        <begin position="8"/>
        <end position="254"/>
    </location>
</feature>
<comment type="similarity">
    <text evidence="2">Belongs to the ABC transporter superfamily.</text>
</comment>
<evidence type="ECO:0000259" key="9">
    <source>
        <dbReference type="PROSITE" id="PS50893"/>
    </source>
</evidence>
<keyword evidence="4" id="KW-1003">Cell membrane</keyword>
<evidence type="ECO:0000256" key="7">
    <source>
        <dbReference type="ARBA" id="ARBA00023136"/>
    </source>
</evidence>
<evidence type="ECO:0000256" key="4">
    <source>
        <dbReference type="ARBA" id="ARBA00022475"/>
    </source>
</evidence>
<name>A0ABS6FMQ6_9BACL</name>
<dbReference type="PANTHER" id="PTHR43297">
    <property type="entry name" value="OLIGOPEPTIDE TRANSPORT ATP-BINDING PROTEIN APPD"/>
    <property type="match status" value="1"/>
</dbReference>
<dbReference type="PROSITE" id="PS00211">
    <property type="entry name" value="ABC_TRANSPORTER_1"/>
    <property type="match status" value="1"/>
</dbReference>
<gene>
    <name evidence="10" type="ORF">KQJ23_05410</name>
</gene>
<feature type="region of interest" description="Disordered" evidence="8">
    <location>
        <begin position="265"/>
        <end position="309"/>
    </location>
</feature>
<dbReference type="GO" id="GO:0005524">
    <property type="term" value="F:ATP binding"/>
    <property type="evidence" value="ECO:0007669"/>
    <property type="project" value="UniProtKB-KW"/>
</dbReference>
<evidence type="ECO:0000256" key="6">
    <source>
        <dbReference type="ARBA" id="ARBA00022840"/>
    </source>
</evidence>
<sequence>MTEDAMLLQIHDLNVRYHHSPVVKGIDLRIEDKQTVVIVGESGSGKSTLLRSIIGLLGENGEIVSGDIIFEKRSLPGLPEEEYRKLRGSGLSMIFQNPEAFLDPRMRIQEQFHEAVRVHRPMGRKQALQQAAALLAEMQFIDPASILKAYPFELSGGMCQRIAIAMAIVNQPKLILADEPTSALDVTVQAEMIELMIRMQKKHDLSILLVTHNMLVVEKMADMVGVMYQGRLVEWGTKQEVLRHARHPYTQGLLRAVPRLETISRDAMHPGPADDRKAVREGDSMREEVQADRTPGRKHFSSTHWIREE</sequence>
<keyword evidence="5" id="KW-0547">Nucleotide-binding</keyword>
<reference evidence="10 11" key="1">
    <citation type="submission" date="2021-06" db="EMBL/GenBank/DDBJ databases">
        <authorList>
            <person name="Sun Q."/>
            <person name="Li D."/>
        </authorList>
    </citation>
    <scope>NUCLEOTIDE SEQUENCE [LARGE SCALE GENOMIC DNA]</scope>
    <source>
        <strain evidence="10 11">MSJ-6</strain>
    </source>
</reference>
<evidence type="ECO:0000256" key="3">
    <source>
        <dbReference type="ARBA" id="ARBA00022448"/>
    </source>
</evidence>
<dbReference type="CDD" id="cd03257">
    <property type="entry name" value="ABC_NikE_OppD_transporters"/>
    <property type="match status" value="1"/>
</dbReference>
<dbReference type="Pfam" id="PF08352">
    <property type="entry name" value="oligo_HPY"/>
    <property type="match status" value="1"/>
</dbReference>
<dbReference type="PROSITE" id="PS00675">
    <property type="entry name" value="SIGMA54_INTERACT_1"/>
    <property type="match status" value="1"/>
</dbReference>
<accession>A0ABS6FMQ6</accession>
<organism evidence="10 11">
    <name type="scientific">Paenibacillus brevis</name>
    <dbReference type="NCBI Taxonomy" id="2841508"/>
    <lineage>
        <taxon>Bacteria</taxon>
        <taxon>Bacillati</taxon>
        <taxon>Bacillota</taxon>
        <taxon>Bacilli</taxon>
        <taxon>Bacillales</taxon>
        <taxon>Paenibacillaceae</taxon>
        <taxon>Paenibacillus</taxon>
    </lineage>
</organism>
<feature type="compositionally biased region" description="Basic and acidic residues" evidence="8">
    <location>
        <begin position="265"/>
        <end position="295"/>
    </location>
</feature>
<dbReference type="RefSeq" id="WP_216477679.1">
    <property type="nucleotide sequence ID" value="NZ_JAHLQJ010000004.1"/>
</dbReference>
<comment type="subcellular location">
    <subcellularLocation>
        <location evidence="1">Cell membrane</location>
        <topology evidence="1">Peripheral membrane protein</topology>
    </subcellularLocation>
</comment>
<keyword evidence="3" id="KW-0813">Transport</keyword>
<dbReference type="Proteomes" id="UP000743001">
    <property type="component" value="Unassembled WGS sequence"/>
</dbReference>
<dbReference type="InterPro" id="IPR003439">
    <property type="entry name" value="ABC_transporter-like_ATP-bd"/>
</dbReference>
<evidence type="ECO:0000256" key="8">
    <source>
        <dbReference type="SAM" id="MobiDB-lite"/>
    </source>
</evidence>
<keyword evidence="7" id="KW-0472">Membrane</keyword>
<dbReference type="InterPro" id="IPR025662">
    <property type="entry name" value="Sigma_54_int_dom_ATP-bd_1"/>
</dbReference>
<dbReference type="InterPro" id="IPR003593">
    <property type="entry name" value="AAA+_ATPase"/>
</dbReference>